<keyword evidence="1" id="KW-0812">Transmembrane</keyword>
<dbReference type="AlphaFoldDB" id="A0AAN9F958"/>
<keyword evidence="1" id="KW-1133">Transmembrane helix</keyword>
<proteinExistence type="predicted"/>
<feature type="transmembrane region" description="Helical" evidence="1">
    <location>
        <begin position="51"/>
        <end position="77"/>
    </location>
</feature>
<dbReference type="Gene3D" id="1.20.120.1240">
    <property type="entry name" value="Dynamin, middle domain"/>
    <property type="match status" value="1"/>
</dbReference>
<sequence>MTLGLRFEFFISLLVRSLRVPQSSFFFFEDCSRCHRHDTPPPPRHAATSTVAVTFFVGVAIPFAVTVAIAVLSLSLLKVDLPLSLLKLFSQSLEVTICEFAITDIPFGMAFSCIVSSITSKSLSNFLIPNIHGWKKPICIGRHAFGDQYFATDTIINGPGSLSWYLSRPFGVSLLIAGHDENGPSFLAKYSFLASFCSGAGWKIVSCFEGRFPDRVKQLPLDRHFDINNVRRIVLEADGYQPYLISPEKGLGSLIKGVLELAKEPSRLCGDEEIQKLFLGLIFHQYGVLLMDGL</sequence>
<evidence type="ECO:0000313" key="3">
    <source>
        <dbReference type="Proteomes" id="UP001372338"/>
    </source>
</evidence>
<evidence type="ECO:0000256" key="1">
    <source>
        <dbReference type="SAM" id="Phobius"/>
    </source>
</evidence>
<keyword evidence="1" id="KW-0472">Membrane</keyword>
<accession>A0AAN9F958</accession>
<comment type="caution">
    <text evidence="2">The sequence shown here is derived from an EMBL/GenBank/DDBJ whole genome shotgun (WGS) entry which is preliminary data.</text>
</comment>
<protein>
    <submittedName>
        <fullName evidence="2">Uncharacterized protein</fullName>
    </submittedName>
</protein>
<dbReference type="EMBL" id="JAYWIO010000004">
    <property type="protein sequence ID" value="KAK7269640.1"/>
    <property type="molecule type" value="Genomic_DNA"/>
</dbReference>
<name>A0AAN9F958_CROPI</name>
<dbReference type="Proteomes" id="UP001372338">
    <property type="component" value="Unassembled WGS sequence"/>
</dbReference>
<evidence type="ECO:0000313" key="2">
    <source>
        <dbReference type="EMBL" id="KAK7269640.1"/>
    </source>
</evidence>
<dbReference type="Gene3D" id="3.40.718.10">
    <property type="entry name" value="Isopropylmalate Dehydrogenase"/>
    <property type="match status" value="1"/>
</dbReference>
<gene>
    <name evidence="2" type="ORF">RIF29_22374</name>
</gene>
<organism evidence="2 3">
    <name type="scientific">Crotalaria pallida</name>
    <name type="common">Smooth rattlebox</name>
    <name type="synonym">Crotalaria striata</name>
    <dbReference type="NCBI Taxonomy" id="3830"/>
    <lineage>
        <taxon>Eukaryota</taxon>
        <taxon>Viridiplantae</taxon>
        <taxon>Streptophyta</taxon>
        <taxon>Embryophyta</taxon>
        <taxon>Tracheophyta</taxon>
        <taxon>Spermatophyta</taxon>
        <taxon>Magnoliopsida</taxon>
        <taxon>eudicotyledons</taxon>
        <taxon>Gunneridae</taxon>
        <taxon>Pentapetalae</taxon>
        <taxon>rosids</taxon>
        <taxon>fabids</taxon>
        <taxon>Fabales</taxon>
        <taxon>Fabaceae</taxon>
        <taxon>Papilionoideae</taxon>
        <taxon>50 kb inversion clade</taxon>
        <taxon>genistoids sensu lato</taxon>
        <taxon>core genistoids</taxon>
        <taxon>Crotalarieae</taxon>
        <taxon>Crotalaria</taxon>
    </lineage>
</organism>
<reference evidence="2 3" key="1">
    <citation type="submission" date="2024-01" db="EMBL/GenBank/DDBJ databases">
        <title>The genomes of 5 underutilized Papilionoideae crops provide insights into root nodulation and disease resistanc.</title>
        <authorList>
            <person name="Yuan L."/>
        </authorList>
    </citation>
    <scope>NUCLEOTIDE SEQUENCE [LARGE SCALE GENOMIC DNA]</scope>
    <source>
        <strain evidence="2">ZHUSHIDOU_FW_LH</strain>
        <tissue evidence="2">Leaf</tissue>
    </source>
</reference>
<keyword evidence="3" id="KW-1185">Reference proteome</keyword>